<gene>
    <name evidence="3" type="ORF">ABIC99_002092</name>
    <name evidence="4" type="ORF">EWH46_05155</name>
</gene>
<keyword evidence="1" id="KW-1133">Transmembrane helix</keyword>
<feature type="transmembrane region" description="Helical" evidence="1">
    <location>
        <begin position="60"/>
        <end position="81"/>
    </location>
</feature>
<evidence type="ECO:0000313" key="5">
    <source>
        <dbReference type="Proteomes" id="UP000323522"/>
    </source>
</evidence>
<dbReference type="EMBL" id="CP035708">
    <property type="protein sequence ID" value="QEN00234.1"/>
    <property type="molecule type" value="Genomic_DNA"/>
</dbReference>
<name>A0A5C1Q0Q0_9BURK</name>
<keyword evidence="1" id="KW-0812">Transmembrane</keyword>
<feature type="transmembrane region" description="Helical" evidence="1">
    <location>
        <begin position="150"/>
        <end position="168"/>
    </location>
</feature>
<evidence type="ECO:0000313" key="6">
    <source>
        <dbReference type="Proteomes" id="UP001549111"/>
    </source>
</evidence>
<reference evidence="3 6" key="2">
    <citation type="submission" date="2024-06" db="EMBL/GenBank/DDBJ databases">
        <title>Genomic Encyclopedia of Type Strains, Phase IV (KMG-IV): sequencing the most valuable type-strain genomes for metagenomic binning, comparative biology and taxonomic classification.</title>
        <authorList>
            <person name="Goeker M."/>
        </authorList>
    </citation>
    <scope>NUCLEOTIDE SEQUENCE [LARGE SCALE GENOMIC DNA]</scope>
    <source>
        <strain evidence="3 6">D-501</strain>
    </source>
</reference>
<dbReference type="Proteomes" id="UP001549111">
    <property type="component" value="Unassembled WGS sequence"/>
</dbReference>
<dbReference type="Proteomes" id="UP000323522">
    <property type="component" value="Chromosome"/>
</dbReference>
<proteinExistence type="predicted"/>
<dbReference type="InterPro" id="IPR009936">
    <property type="entry name" value="DUF1468"/>
</dbReference>
<evidence type="ECO:0000313" key="3">
    <source>
        <dbReference type="EMBL" id="MET3604278.1"/>
    </source>
</evidence>
<keyword evidence="1" id="KW-0472">Membrane</keyword>
<reference evidence="4 5" key="1">
    <citation type="submission" date="2019-02" db="EMBL/GenBank/DDBJ databases">
        <title>Complete Genome Sequence and Methylome Analysis of Sphaerotilus natans subsp. sulfidivorans D-507.</title>
        <authorList>
            <person name="Fomenkov A."/>
            <person name="Gridneva E."/>
            <person name="Smolyakov D."/>
            <person name="Dubinina G."/>
            <person name="Vincze T."/>
            <person name="Grabovich M."/>
            <person name="Roberts R.J."/>
        </authorList>
    </citation>
    <scope>NUCLEOTIDE SEQUENCE [LARGE SCALE GENOMIC DNA]</scope>
    <source>
        <strain evidence="4 5">D-507</strain>
    </source>
</reference>
<organism evidence="4 5">
    <name type="scientific">Sphaerotilus sulfidivorans</name>
    <dbReference type="NCBI Taxonomy" id="639200"/>
    <lineage>
        <taxon>Bacteria</taxon>
        <taxon>Pseudomonadati</taxon>
        <taxon>Pseudomonadota</taxon>
        <taxon>Betaproteobacteria</taxon>
        <taxon>Burkholderiales</taxon>
        <taxon>Sphaerotilaceae</taxon>
        <taxon>Sphaerotilus</taxon>
    </lineage>
</organism>
<keyword evidence="6" id="KW-1185">Reference proteome</keyword>
<accession>A0A5C1Q0Q0</accession>
<protein>
    <submittedName>
        <fullName evidence="3">Tricarboxylic transport membrane protein</fullName>
    </submittedName>
    <submittedName>
        <fullName evidence="4">Tripartite tricarboxylate transporter TctB family protein</fullName>
    </submittedName>
</protein>
<sequence length="185" mass="18976">MSATSSVPVSAPAAGQMPAAISPLPQVLVGLGTLAVAAWLAWGAASIPADAGYAGVGPNFLPWVVSVLLGLCGVFMLREALTGGFRDLDEVDGAEQGDWRSFVWVAAGILLNASLITTIGFILSCALCYLLAVQGFRRAQGSAVGGARAWITDALVGLAIASPVFWMFTKGLAISLPGLTQTGWI</sequence>
<evidence type="ECO:0000259" key="2">
    <source>
        <dbReference type="Pfam" id="PF07331"/>
    </source>
</evidence>
<dbReference type="KEGG" id="snn:EWH46_05155"/>
<evidence type="ECO:0000256" key="1">
    <source>
        <dbReference type="SAM" id="Phobius"/>
    </source>
</evidence>
<feature type="domain" description="DUF1468" evidence="2">
    <location>
        <begin position="28"/>
        <end position="177"/>
    </location>
</feature>
<feature type="transmembrane region" description="Helical" evidence="1">
    <location>
        <begin position="27"/>
        <end position="48"/>
    </location>
</feature>
<dbReference type="EMBL" id="JBEPLS010000006">
    <property type="protein sequence ID" value="MET3604278.1"/>
    <property type="molecule type" value="Genomic_DNA"/>
</dbReference>
<dbReference type="Pfam" id="PF07331">
    <property type="entry name" value="TctB"/>
    <property type="match status" value="1"/>
</dbReference>
<evidence type="ECO:0000313" key="4">
    <source>
        <dbReference type="EMBL" id="QEN00234.1"/>
    </source>
</evidence>
<feature type="transmembrane region" description="Helical" evidence="1">
    <location>
        <begin position="101"/>
        <end position="130"/>
    </location>
</feature>
<dbReference type="OrthoDB" id="8684819at2"/>
<dbReference type="RefSeq" id="WP_149502977.1">
    <property type="nucleotide sequence ID" value="NZ_CP035708.1"/>
</dbReference>
<dbReference type="AlphaFoldDB" id="A0A5C1Q0Q0"/>